<dbReference type="InterPro" id="IPR012349">
    <property type="entry name" value="Split_barrel_FMN-bd"/>
</dbReference>
<dbReference type="Pfam" id="PF01243">
    <property type="entry name" value="PNPOx_N"/>
    <property type="match status" value="1"/>
</dbReference>
<evidence type="ECO:0000259" key="1">
    <source>
        <dbReference type="Pfam" id="PF01243"/>
    </source>
</evidence>
<evidence type="ECO:0000313" key="3">
    <source>
        <dbReference type="Proteomes" id="UP000468735"/>
    </source>
</evidence>
<protein>
    <submittedName>
        <fullName evidence="2">Oxidoreductase</fullName>
    </submittedName>
</protein>
<gene>
    <name evidence="2" type="ORF">F8566_39455</name>
</gene>
<dbReference type="AlphaFoldDB" id="A0A6H9YBE6"/>
<sequence>MGVTRDGWGSAGVGAEIPPVAAEFLAQQRLLVLGAADDDGAMWADAVVGPSGFATPVGTRSIAVDRRPALLGPLFADGAREVGMLAIEPPTRRRMRVNGTAAATGDGLLIRTEQVYANCPKYIQTREIMDGVAGRERGAARTTRTLNATQLAWIDRADTFFIATHASGQGADVSHRGGNPGFVRADGEARLAWPEYVGNSMYMTLGNLELDPACGLLFVDWENGHTLHLTGRARVDWDPERAKAVPGARQVVDFDVERVVEVPGALPGSWEFGEYHRFNPKIAVLDPKNAGRDDTIRT</sequence>
<keyword evidence="3" id="KW-1185">Reference proteome</keyword>
<feature type="domain" description="Pyridoxamine 5'-phosphate oxidase N-terminal" evidence="1">
    <location>
        <begin position="151"/>
        <end position="258"/>
    </location>
</feature>
<dbReference type="Gene3D" id="2.30.110.10">
    <property type="entry name" value="Electron Transport, Fmn-binding Protein, Chain A"/>
    <property type="match status" value="1"/>
</dbReference>
<comment type="caution">
    <text evidence="2">The sequence shown here is derived from an EMBL/GenBank/DDBJ whole genome shotgun (WGS) entry which is preliminary data.</text>
</comment>
<dbReference type="EMBL" id="WBMT01000023">
    <property type="protein sequence ID" value="KAB2342225.1"/>
    <property type="molecule type" value="Genomic_DNA"/>
</dbReference>
<organism evidence="2 3">
    <name type="scientific">Actinomadura rudentiformis</name>
    <dbReference type="NCBI Taxonomy" id="359158"/>
    <lineage>
        <taxon>Bacteria</taxon>
        <taxon>Bacillati</taxon>
        <taxon>Actinomycetota</taxon>
        <taxon>Actinomycetes</taxon>
        <taxon>Streptosporangiales</taxon>
        <taxon>Thermomonosporaceae</taxon>
        <taxon>Actinomadura</taxon>
    </lineage>
</organism>
<dbReference type="PANTHER" id="PTHR42815:SF2">
    <property type="entry name" value="FAD-BINDING, PUTATIVE (AFU_ORTHOLOGUE AFUA_6G07600)-RELATED"/>
    <property type="match status" value="1"/>
</dbReference>
<dbReference type="SUPFAM" id="SSF50475">
    <property type="entry name" value="FMN-binding split barrel"/>
    <property type="match status" value="1"/>
</dbReference>
<dbReference type="OrthoDB" id="9786134at2"/>
<dbReference type="PANTHER" id="PTHR42815">
    <property type="entry name" value="FAD-BINDING, PUTATIVE (AFU_ORTHOLOGUE AFUA_6G07600)-RELATED"/>
    <property type="match status" value="1"/>
</dbReference>
<evidence type="ECO:0000313" key="2">
    <source>
        <dbReference type="EMBL" id="KAB2342225.1"/>
    </source>
</evidence>
<name>A0A6H9YBE6_9ACTN</name>
<dbReference type="InterPro" id="IPR011576">
    <property type="entry name" value="Pyridox_Oxase_N"/>
</dbReference>
<dbReference type="Proteomes" id="UP000468735">
    <property type="component" value="Unassembled WGS sequence"/>
</dbReference>
<accession>A0A6H9YBE6</accession>
<proteinExistence type="predicted"/>
<reference evidence="2 3" key="1">
    <citation type="submission" date="2019-09" db="EMBL/GenBank/DDBJ databases">
        <title>Actinomadura physcomitrii sp. nov., a novel actinomycete isolated from moss [Physcomitrium sphaericum (Ludw) Fuernr].</title>
        <authorList>
            <person name="Zhuang X."/>
            <person name="Liu C."/>
        </authorList>
    </citation>
    <scope>NUCLEOTIDE SEQUENCE [LARGE SCALE GENOMIC DNA]</scope>
    <source>
        <strain evidence="2 3">HMC1</strain>
    </source>
</reference>